<keyword evidence="1" id="KW-0732">Signal</keyword>
<sequence>MYSTKFLLTVAALAGTSLSQKSDAEFCSSAVSSLFVQFAQAPTTPAAILSYISASASPTGTVPTGLDFQWHATELCSIASVPTVVASARVQGVRRRPT</sequence>
<evidence type="ECO:0000313" key="3">
    <source>
        <dbReference type="Proteomes" id="UP001148614"/>
    </source>
</evidence>
<organism evidence="2 3">
    <name type="scientific">Xylaria arbuscula</name>
    <dbReference type="NCBI Taxonomy" id="114810"/>
    <lineage>
        <taxon>Eukaryota</taxon>
        <taxon>Fungi</taxon>
        <taxon>Dikarya</taxon>
        <taxon>Ascomycota</taxon>
        <taxon>Pezizomycotina</taxon>
        <taxon>Sordariomycetes</taxon>
        <taxon>Xylariomycetidae</taxon>
        <taxon>Xylariales</taxon>
        <taxon>Xylariaceae</taxon>
        <taxon>Xylaria</taxon>
    </lineage>
</organism>
<evidence type="ECO:0000256" key="1">
    <source>
        <dbReference type="SAM" id="SignalP"/>
    </source>
</evidence>
<gene>
    <name evidence="2" type="ORF">NPX13_g3773</name>
</gene>
<feature type="chain" id="PRO_5040740435" evidence="1">
    <location>
        <begin position="20"/>
        <end position="98"/>
    </location>
</feature>
<keyword evidence="3" id="KW-1185">Reference proteome</keyword>
<comment type="caution">
    <text evidence="2">The sequence shown here is derived from an EMBL/GenBank/DDBJ whole genome shotgun (WGS) entry which is preliminary data.</text>
</comment>
<protein>
    <submittedName>
        <fullName evidence="2">Uncharacterized protein</fullName>
    </submittedName>
</protein>
<dbReference type="EMBL" id="JANPWZ010000489">
    <property type="protein sequence ID" value="KAJ3576218.1"/>
    <property type="molecule type" value="Genomic_DNA"/>
</dbReference>
<dbReference type="AlphaFoldDB" id="A0A9W8NH95"/>
<dbReference type="Proteomes" id="UP001148614">
    <property type="component" value="Unassembled WGS sequence"/>
</dbReference>
<reference evidence="2" key="1">
    <citation type="submission" date="2022-07" db="EMBL/GenBank/DDBJ databases">
        <title>Genome Sequence of Xylaria arbuscula.</title>
        <authorList>
            <person name="Buettner E."/>
        </authorList>
    </citation>
    <scope>NUCLEOTIDE SEQUENCE</scope>
    <source>
        <strain evidence="2">VT107</strain>
    </source>
</reference>
<accession>A0A9W8NH95</accession>
<name>A0A9W8NH95_9PEZI</name>
<proteinExistence type="predicted"/>
<evidence type="ECO:0000313" key="2">
    <source>
        <dbReference type="EMBL" id="KAJ3576218.1"/>
    </source>
</evidence>
<feature type="signal peptide" evidence="1">
    <location>
        <begin position="1"/>
        <end position="19"/>
    </location>
</feature>